<dbReference type="EMBL" id="CABBMN010000001">
    <property type="protein sequence ID" value="VSC25453.1"/>
    <property type="molecule type" value="Genomic_DNA"/>
</dbReference>
<evidence type="ECO:0000313" key="1">
    <source>
        <dbReference type="EMBL" id="VSC25453.1"/>
    </source>
</evidence>
<sequence>MKINDFLKSELLGNKFVAVKGYTEVLDRETNKPVALRLNVSIQDEDSDKS</sequence>
<dbReference type="AlphaFoldDB" id="A0A4M9X4T1"/>
<dbReference type="Proteomes" id="UP000311674">
    <property type="component" value="Unassembled WGS sequence"/>
</dbReference>
<accession>A0A4M9X4T1</accession>
<name>A0A4M9X4T1_STREE</name>
<gene>
    <name evidence="1" type="ORF">SAMEA3390019_00122</name>
</gene>
<protein>
    <submittedName>
        <fullName evidence="1">Uncharacterized protein</fullName>
    </submittedName>
</protein>
<reference evidence="1 2" key="1">
    <citation type="submission" date="2019-04" db="EMBL/GenBank/DDBJ databases">
        <authorList>
            <consortium name="Pathogen Informatics"/>
        </authorList>
    </citation>
    <scope>NUCLEOTIDE SEQUENCE [LARGE SCALE GENOMIC DNA]</scope>
    <source>
        <strain evidence="1 2">GPSC148</strain>
    </source>
</reference>
<organism evidence="1 2">
    <name type="scientific">Streptococcus pneumoniae</name>
    <dbReference type="NCBI Taxonomy" id="1313"/>
    <lineage>
        <taxon>Bacteria</taxon>
        <taxon>Bacillati</taxon>
        <taxon>Bacillota</taxon>
        <taxon>Bacilli</taxon>
        <taxon>Lactobacillales</taxon>
        <taxon>Streptococcaceae</taxon>
        <taxon>Streptococcus</taxon>
    </lineage>
</organism>
<proteinExistence type="predicted"/>
<evidence type="ECO:0000313" key="2">
    <source>
        <dbReference type="Proteomes" id="UP000311674"/>
    </source>
</evidence>